<dbReference type="Pfam" id="PF07715">
    <property type="entry name" value="Plug"/>
    <property type="match status" value="1"/>
</dbReference>
<keyword evidence="4 7" id="KW-0812">Transmembrane</keyword>
<evidence type="ECO:0000256" key="6">
    <source>
        <dbReference type="ARBA" id="ARBA00023237"/>
    </source>
</evidence>
<comment type="similarity">
    <text evidence="7">Belongs to the TonB-dependent receptor family.</text>
</comment>
<comment type="subcellular location">
    <subcellularLocation>
        <location evidence="1 7">Cell outer membrane</location>
        <topology evidence="1 7">Multi-pass membrane protein</topology>
    </subcellularLocation>
</comment>
<sequence>MKNLLKLFFTFLFLISIPAVSQAQKVKITGKVVEKSTNQPLEYASAIAQSIQNPSISDGIITNEKGEFTLNVFPGNYNIKIEFLGFETTEINNRAVVKDINLGTIYVAEDNQLLEEVVISVERPMVEIKLDKKVYNVADDATVKGGTASEVLDNVPSLAVDQDGNVSLRGNDNVTVLIDGRPSGMTGNVADVLRTLPADAISKVEVITNPSARYEAEGGAGIVNIVLKKGKGQGVNGSVSVTAGTPENTRFNGNINVKGEKYNFFAGGGYNKSNSPGNSSTNSAYLDGNGDIAYFMDEKSKTKRRNEGNNVNFGLDLFLTDNITWTNSVMFRNQNGNRSNRVDYNNYDTNGVLNYLRNRDSNTETTRKGVEYNTRLETRFAKDGHKLIIDGAASSSFENDMATILDVTNGTALNKILNERTLSDEKQRRMIGTVDYVLPIGENSQFEAGYRGSYSNMTTDFQVDSLSAGNWVTNTRYTNTFQYIETVNALYSQFGSKINKFSYLVGLRWEDSKINVNELISQNYNTKRYNDFFPSAFLAYELNEKSNVSVSYSRRINRPRGRMLNPFSNYSSNINLFQGNPDLDPSKTNSFDLGYMTKFGKVNFNASAYLNHTENAYQFVSRESGAFVDGVPVILSSPINLATEYRYGAEVNAMYNPFRWWRLNANINVYRSESKGDYTYVNFLGESITQNFDNNTFGASARLTSKVTLPGKIDWQTNISYRAPQDRAQGKVKSETGVNIGFSKDVLKDKATIALNVQDLFNSRKRRFETNLDTVISNSEMQWRERQVNLTFTYRFNRPKNERERFRNNEEMGGGEEMMGM</sequence>
<dbReference type="InterPro" id="IPR039426">
    <property type="entry name" value="TonB-dep_rcpt-like"/>
</dbReference>
<keyword evidence="11" id="KW-0675">Receptor</keyword>
<feature type="domain" description="Outer membrane protein beta-barrel" evidence="10">
    <location>
        <begin position="379"/>
        <end position="794"/>
    </location>
</feature>
<dbReference type="InterPro" id="IPR008969">
    <property type="entry name" value="CarboxyPept-like_regulatory"/>
</dbReference>
<evidence type="ECO:0000256" key="4">
    <source>
        <dbReference type="ARBA" id="ARBA00022692"/>
    </source>
</evidence>
<keyword evidence="2 7" id="KW-0813">Transport</keyword>
<dbReference type="InterPro" id="IPR041700">
    <property type="entry name" value="OMP_b-brl_3"/>
</dbReference>
<dbReference type="PROSITE" id="PS52016">
    <property type="entry name" value="TONB_DEPENDENT_REC_3"/>
    <property type="match status" value="1"/>
</dbReference>
<dbReference type="EMBL" id="CP081495">
    <property type="protein sequence ID" value="UYW01933.1"/>
    <property type="molecule type" value="Genomic_DNA"/>
</dbReference>
<dbReference type="Proteomes" id="UP001163328">
    <property type="component" value="Chromosome"/>
</dbReference>
<evidence type="ECO:0000256" key="2">
    <source>
        <dbReference type="ARBA" id="ARBA00022448"/>
    </source>
</evidence>
<protein>
    <submittedName>
        <fullName evidence="11">TonB-dependent receptor</fullName>
    </submittedName>
</protein>
<dbReference type="InterPro" id="IPR037066">
    <property type="entry name" value="Plug_dom_sf"/>
</dbReference>
<accession>A0ABY6M3G4</accession>
<organism evidence="11 12">
    <name type="scientific">Flavobacterium agricola</name>
    <dbReference type="NCBI Taxonomy" id="2870839"/>
    <lineage>
        <taxon>Bacteria</taxon>
        <taxon>Pseudomonadati</taxon>
        <taxon>Bacteroidota</taxon>
        <taxon>Flavobacteriia</taxon>
        <taxon>Flavobacteriales</taxon>
        <taxon>Flavobacteriaceae</taxon>
        <taxon>Flavobacterium</taxon>
    </lineage>
</organism>
<dbReference type="Gene3D" id="2.40.170.20">
    <property type="entry name" value="TonB-dependent receptor, beta-barrel domain"/>
    <property type="match status" value="1"/>
</dbReference>
<dbReference type="PANTHER" id="PTHR40980">
    <property type="entry name" value="PLUG DOMAIN-CONTAINING PROTEIN"/>
    <property type="match status" value="1"/>
</dbReference>
<evidence type="ECO:0000259" key="9">
    <source>
        <dbReference type="Pfam" id="PF07715"/>
    </source>
</evidence>
<dbReference type="PANTHER" id="PTHR40980:SF4">
    <property type="entry name" value="TONB-DEPENDENT RECEPTOR-LIKE BETA-BARREL DOMAIN-CONTAINING PROTEIN"/>
    <property type="match status" value="1"/>
</dbReference>
<evidence type="ECO:0000256" key="1">
    <source>
        <dbReference type="ARBA" id="ARBA00004571"/>
    </source>
</evidence>
<dbReference type="RefSeq" id="WP_264434411.1">
    <property type="nucleotide sequence ID" value="NZ_CP081495.1"/>
</dbReference>
<dbReference type="Gene3D" id="2.60.40.1120">
    <property type="entry name" value="Carboxypeptidase-like, regulatory domain"/>
    <property type="match status" value="1"/>
</dbReference>
<evidence type="ECO:0000256" key="5">
    <source>
        <dbReference type="ARBA" id="ARBA00023136"/>
    </source>
</evidence>
<reference evidence="11" key="1">
    <citation type="submission" date="2021-08" db="EMBL/GenBank/DDBJ databases">
        <title>Flavobacterium sp. strain CC-SYL302.</title>
        <authorList>
            <person name="Lin S.-Y."/>
            <person name="Lee T.-H."/>
            <person name="Young C.-C."/>
        </authorList>
    </citation>
    <scope>NUCLEOTIDE SEQUENCE</scope>
    <source>
        <strain evidence="11">CC-SYL302</strain>
    </source>
</reference>
<dbReference type="Pfam" id="PF14905">
    <property type="entry name" value="OMP_b-brl_3"/>
    <property type="match status" value="1"/>
</dbReference>
<evidence type="ECO:0000256" key="3">
    <source>
        <dbReference type="ARBA" id="ARBA00022452"/>
    </source>
</evidence>
<name>A0ABY6M3G4_9FLAO</name>
<keyword evidence="12" id="KW-1185">Reference proteome</keyword>
<dbReference type="Pfam" id="PF13715">
    <property type="entry name" value="CarbopepD_reg_2"/>
    <property type="match status" value="1"/>
</dbReference>
<evidence type="ECO:0000313" key="12">
    <source>
        <dbReference type="Proteomes" id="UP001163328"/>
    </source>
</evidence>
<keyword evidence="6 7" id="KW-0998">Cell outer membrane</keyword>
<keyword evidence="5 7" id="KW-0472">Membrane</keyword>
<evidence type="ECO:0000256" key="8">
    <source>
        <dbReference type="SAM" id="SignalP"/>
    </source>
</evidence>
<evidence type="ECO:0000256" key="7">
    <source>
        <dbReference type="PROSITE-ProRule" id="PRU01360"/>
    </source>
</evidence>
<feature type="signal peptide" evidence="8">
    <location>
        <begin position="1"/>
        <end position="21"/>
    </location>
</feature>
<dbReference type="Gene3D" id="2.170.130.10">
    <property type="entry name" value="TonB-dependent receptor, plug domain"/>
    <property type="match status" value="1"/>
</dbReference>
<dbReference type="InterPro" id="IPR012910">
    <property type="entry name" value="Plug_dom"/>
</dbReference>
<dbReference type="InterPro" id="IPR036942">
    <property type="entry name" value="Beta-barrel_TonB_sf"/>
</dbReference>
<proteinExistence type="inferred from homology"/>
<dbReference type="SUPFAM" id="SSF49464">
    <property type="entry name" value="Carboxypeptidase regulatory domain-like"/>
    <property type="match status" value="1"/>
</dbReference>
<gene>
    <name evidence="11" type="ORF">K5I29_03190</name>
</gene>
<evidence type="ECO:0000259" key="10">
    <source>
        <dbReference type="Pfam" id="PF14905"/>
    </source>
</evidence>
<keyword evidence="3 7" id="KW-1134">Transmembrane beta strand</keyword>
<feature type="domain" description="TonB-dependent receptor plug" evidence="9">
    <location>
        <begin position="144"/>
        <end position="221"/>
    </location>
</feature>
<dbReference type="SUPFAM" id="SSF56935">
    <property type="entry name" value="Porins"/>
    <property type="match status" value="1"/>
</dbReference>
<feature type="chain" id="PRO_5046015274" evidence="8">
    <location>
        <begin position="22"/>
        <end position="821"/>
    </location>
</feature>
<evidence type="ECO:0000313" key="11">
    <source>
        <dbReference type="EMBL" id="UYW01933.1"/>
    </source>
</evidence>
<keyword evidence="8" id="KW-0732">Signal</keyword>